<accession>A0A6A5QZP5</accession>
<evidence type="ECO:0000313" key="2">
    <source>
        <dbReference type="Proteomes" id="UP000800096"/>
    </source>
</evidence>
<dbReference type="InterPro" id="IPR011009">
    <property type="entry name" value="Kinase-like_dom_sf"/>
</dbReference>
<keyword evidence="2" id="KW-1185">Reference proteome</keyword>
<protein>
    <recommendedName>
        <fullName evidence="3">Aminoglycoside phosphotransferase domain-containing protein</fullName>
    </recommendedName>
</protein>
<sequence length="368" mass="41634">MDTDPSELLWSPEIALRSKEQVMLEDWKVDNPHTGFQIRCNRGNQATPADQETWNTLKPPTLKPDGVKIYYQTPSSPPILSFQQLKDATEKDSLHRDMGLHNEAETLLFLAEKRPELRIPTVLTVWSIPVVDGVNTVEVYCLMMNFIQGITLSQEQFSQLPIHAQDIICAKVSSQLAYLRELPSEGYYGRPYGQGWLRPPPGINTNTSATNAIVGPYKTYKGFCAAINRANQAMKSVGYGGMLWPPKHQEITTKLMSIFPDWAPHEPKLTWIDPKLANLVVRQVKANDGSEDWEVTLIDWECTGWYPAWVQALQVHCRFGVTLIDRGPPLTITAYRDAEITAAVLKSFDPEPDHERIATAGKYSWCFF</sequence>
<name>A0A6A5QZP5_AMPQU</name>
<gene>
    <name evidence="1" type="ORF">BDU57DRAFT_487756</name>
</gene>
<dbReference type="AlphaFoldDB" id="A0A6A5QZP5"/>
<evidence type="ECO:0008006" key="3">
    <source>
        <dbReference type="Google" id="ProtNLM"/>
    </source>
</evidence>
<dbReference type="PANTHER" id="PTHR21310:SF48">
    <property type="entry name" value="AMINOGLYCOSIDE PHOSPHOTRANSFERASE DOMAIN-CONTAINING PROTEIN"/>
    <property type="match status" value="1"/>
</dbReference>
<dbReference type="Proteomes" id="UP000800096">
    <property type="component" value="Unassembled WGS sequence"/>
</dbReference>
<dbReference type="PANTHER" id="PTHR21310">
    <property type="entry name" value="AMINOGLYCOSIDE PHOSPHOTRANSFERASE-RELATED-RELATED"/>
    <property type="match status" value="1"/>
</dbReference>
<dbReference type="EMBL" id="ML979132">
    <property type="protein sequence ID" value="KAF1920709.1"/>
    <property type="molecule type" value="Genomic_DNA"/>
</dbReference>
<dbReference type="InterPro" id="IPR051678">
    <property type="entry name" value="AGP_Transferase"/>
</dbReference>
<dbReference type="OrthoDB" id="4177236at2759"/>
<reference evidence="1" key="1">
    <citation type="journal article" date="2020" name="Stud. Mycol.">
        <title>101 Dothideomycetes genomes: a test case for predicting lifestyles and emergence of pathogens.</title>
        <authorList>
            <person name="Haridas S."/>
            <person name="Albert R."/>
            <person name="Binder M."/>
            <person name="Bloem J."/>
            <person name="Labutti K."/>
            <person name="Salamov A."/>
            <person name="Andreopoulos B."/>
            <person name="Baker S."/>
            <person name="Barry K."/>
            <person name="Bills G."/>
            <person name="Bluhm B."/>
            <person name="Cannon C."/>
            <person name="Castanera R."/>
            <person name="Culley D."/>
            <person name="Daum C."/>
            <person name="Ezra D."/>
            <person name="Gonzalez J."/>
            <person name="Henrissat B."/>
            <person name="Kuo A."/>
            <person name="Liang C."/>
            <person name="Lipzen A."/>
            <person name="Lutzoni F."/>
            <person name="Magnuson J."/>
            <person name="Mondo S."/>
            <person name="Nolan M."/>
            <person name="Ohm R."/>
            <person name="Pangilinan J."/>
            <person name="Park H.-J."/>
            <person name="Ramirez L."/>
            <person name="Alfaro M."/>
            <person name="Sun H."/>
            <person name="Tritt A."/>
            <person name="Yoshinaga Y."/>
            <person name="Zwiers L.-H."/>
            <person name="Turgeon B."/>
            <person name="Goodwin S."/>
            <person name="Spatafora J."/>
            <person name="Crous P."/>
            <person name="Grigoriev I."/>
        </authorList>
    </citation>
    <scope>NUCLEOTIDE SEQUENCE</scope>
    <source>
        <strain evidence="1">HMLAC05119</strain>
    </source>
</reference>
<organism evidence="1 2">
    <name type="scientific">Ampelomyces quisqualis</name>
    <name type="common">Powdery mildew agent</name>
    <dbReference type="NCBI Taxonomy" id="50730"/>
    <lineage>
        <taxon>Eukaryota</taxon>
        <taxon>Fungi</taxon>
        <taxon>Dikarya</taxon>
        <taxon>Ascomycota</taxon>
        <taxon>Pezizomycotina</taxon>
        <taxon>Dothideomycetes</taxon>
        <taxon>Pleosporomycetidae</taxon>
        <taxon>Pleosporales</taxon>
        <taxon>Pleosporineae</taxon>
        <taxon>Phaeosphaeriaceae</taxon>
        <taxon>Ampelomyces</taxon>
    </lineage>
</organism>
<evidence type="ECO:0000313" key="1">
    <source>
        <dbReference type="EMBL" id="KAF1920709.1"/>
    </source>
</evidence>
<proteinExistence type="predicted"/>
<dbReference type="SUPFAM" id="SSF56112">
    <property type="entry name" value="Protein kinase-like (PK-like)"/>
    <property type="match status" value="1"/>
</dbReference>